<dbReference type="AlphaFoldDB" id="A0A3B0PMT1"/>
<proteinExistence type="predicted"/>
<reference evidence="2" key="1">
    <citation type="submission" date="2018-06" db="EMBL/GenBank/DDBJ databases">
        <authorList>
            <consortium name="Pathogen Informatics"/>
        </authorList>
    </citation>
    <scope>NUCLEOTIDE SEQUENCE [LARGE SCALE GENOMIC DNA]</scope>
    <source>
        <strain evidence="2">NCTC10132</strain>
    </source>
</reference>
<feature type="non-terminal residue" evidence="1">
    <location>
        <position position="145"/>
    </location>
</feature>
<dbReference type="KEGG" id="medw:NCTC10132_01331"/>
<name>A0A3B0PMT1_9BACT</name>
<organism evidence="1 2">
    <name type="scientific">Mycoplasmopsis edwardii</name>
    <dbReference type="NCBI Taxonomy" id="53558"/>
    <lineage>
        <taxon>Bacteria</taxon>
        <taxon>Bacillati</taxon>
        <taxon>Mycoplasmatota</taxon>
        <taxon>Mycoplasmoidales</taxon>
        <taxon>Metamycoplasmataceae</taxon>
        <taxon>Mycoplasmopsis</taxon>
    </lineage>
</organism>
<dbReference type="EMBL" id="LS991951">
    <property type="protein sequence ID" value="SYV97959.1"/>
    <property type="molecule type" value="Genomic_DNA"/>
</dbReference>
<dbReference type="Proteomes" id="UP000257559">
    <property type="component" value="Chromosome"/>
</dbReference>
<sequence>MLYVPVGDIRELNQYQSDYFGAGKSKSINLTDEKGNVKNGNPTPFDGHVITQFSVNIKINSSVSVDPFEVVYNSLPDTQKSRILQLRDKVGFALMKSQEGVQFQDNGKSNIIDLDKTLANNVTEFFQYIPNPENIINGKFFFVQW</sequence>
<evidence type="ECO:0000313" key="2">
    <source>
        <dbReference type="Proteomes" id="UP000257559"/>
    </source>
</evidence>
<evidence type="ECO:0000313" key="1">
    <source>
        <dbReference type="EMBL" id="SYV97959.1"/>
    </source>
</evidence>
<protein>
    <submittedName>
        <fullName evidence="1">Uncharacterized protein</fullName>
    </submittedName>
</protein>
<keyword evidence="2" id="KW-1185">Reference proteome</keyword>
<accession>A0A3B0PMT1</accession>
<gene>
    <name evidence="1" type="ORF">NCTC10132_01331</name>
</gene>